<feature type="compositionally biased region" description="Low complexity" evidence="1">
    <location>
        <begin position="66"/>
        <end position="78"/>
    </location>
</feature>
<organism evidence="2 3">
    <name type="scientific">Laticauda laticaudata</name>
    <name type="common">Blue-ringed sea krait</name>
    <name type="synonym">Blue-lipped sea krait</name>
    <dbReference type="NCBI Taxonomy" id="8630"/>
    <lineage>
        <taxon>Eukaryota</taxon>
        <taxon>Metazoa</taxon>
        <taxon>Chordata</taxon>
        <taxon>Craniata</taxon>
        <taxon>Vertebrata</taxon>
        <taxon>Euteleostomi</taxon>
        <taxon>Lepidosauria</taxon>
        <taxon>Squamata</taxon>
        <taxon>Bifurcata</taxon>
        <taxon>Unidentata</taxon>
        <taxon>Episquamata</taxon>
        <taxon>Toxicofera</taxon>
        <taxon>Serpentes</taxon>
        <taxon>Colubroidea</taxon>
        <taxon>Elapidae</taxon>
        <taxon>Laticaudinae</taxon>
        <taxon>Laticauda</taxon>
    </lineage>
</organism>
<proteinExistence type="predicted"/>
<dbReference type="Proteomes" id="UP000694406">
    <property type="component" value="Unplaced"/>
</dbReference>
<dbReference type="AlphaFoldDB" id="A0A8C5SDE6"/>
<dbReference type="GeneTree" id="ENSGT00390000010849"/>
<evidence type="ECO:0000313" key="3">
    <source>
        <dbReference type="Proteomes" id="UP000694406"/>
    </source>
</evidence>
<sequence length="151" mass="15548">GGAEGGGPPHLEVLRVHVQPLAVQLAQLGEGLLDAVQVLDGLSEGADHLLPVDLDQRVGADGAGPGEVPEVGEEPLGPRIHHQEPGGPADFGQVHLAPKGGDQLLLFETSRDGPPTTPEGKILLVDSPLPRSGPCPALGNKRWTPPPWGSP</sequence>
<reference evidence="2" key="2">
    <citation type="submission" date="2025-09" db="UniProtKB">
        <authorList>
            <consortium name="Ensembl"/>
        </authorList>
    </citation>
    <scope>IDENTIFICATION</scope>
</reference>
<keyword evidence="3" id="KW-1185">Reference proteome</keyword>
<accession>A0A8C5SDE6</accession>
<protein>
    <submittedName>
        <fullName evidence="2">Uncharacterized protein</fullName>
    </submittedName>
</protein>
<evidence type="ECO:0000313" key="2">
    <source>
        <dbReference type="Ensembl" id="ENSLLTP00000016734.1"/>
    </source>
</evidence>
<evidence type="ECO:0000256" key="1">
    <source>
        <dbReference type="SAM" id="MobiDB-lite"/>
    </source>
</evidence>
<feature type="region of interest" description="Disordered" evidence="1">
    <location>
        <begin position="56"/>
        <end position="151"/>
    </location>
</feature>
<dbReference type="Ensembl" id="ENSLLTT00000017366.1">
    <property type="protein sequence ID" value="ENSLLTP00000016734.1"/>
    <property type="gene ID" value="ENSLLTG00000012749.1"/>
</dbReference>
<reference evidence="2" key="1">
    <citation type="submission" date="2025-08" db="UniProtKB">
        <authorList>
            <consortium name="Ensembl"/>
        </authorList>
    </citation>
    <scope>IDENTIFICATION</scope>
</reference>
<name>A0A8C5SDE6_LATLA</name>